<evidence type="ECO:0000256" key="2">
    <source>
        <dbReference type="ARBA" id="ARBA00004286"/>
    </source>
</evidence>
<reference evidence="7 8" key="1">
    <citation type="submission" date="2024-04" db="EMBL/GenBank/DDBJ databases">
        <title>Tritrichomonas musculus Genome.</title>
        <authorList>
            <person name="Alves-Ferreira E."/>
            <person name="Grigg M."/>
            <person name="Lorenzi H."/>
            <person name="Galac M."/>
        </authorList>
    </citation>
    <scope>NUCLEOTIDE SEQUENCE [LARGE SCALE GENOMIC DNA]</scope>
    <source>
        <strain evidence="7 8">EAF2021</strain>
    </source>
</reference>
<evidence type="ECO:0000256" key="5">
    <source>
        <dbReference type="ARBA" id="ARBA00023254"/>
    </source>
</evidence>
<dbReference type="Pfam" id="PF02301">
    <property type="entry name" value="HORMA"/>
    <property type="match status" value="1"/>
</dbReference>
<organism evidence="7 8">
    <name type="scientific">Tritrichomonas musculus</name>
    <dbReference type="NCBI Taxonomy" id="1915356"/>
    <lineage>
        <taxon>Eukaryota</taxon>
        <taxon>Metamonada</taxon>
        <taxon>Parabasalia</taxon>
        <taxon>Tritrichomonadida</taxon>
        <taxon>Tritrichomonadidae</taxon>
        <taxon>Tritrichomonas</taxon>
    </lineage>
</organism>
<comment type="subcellular location">
    <subcellularLocation>
        <location evidence="2">Chromosome</location>
    </subcellularLocation>
    <subcellularLocation>
        <location evidence="1">Nucleus</location>
    </subcellularLocation>
</comment>
<evidence type="ECO:0000313" key="8">
    <source>
        <dbReference type="Proteomes" id="UP001470230"/>
    </source>
</evidence>
<gene>
    <name evidence="7" type="ORF">M9Y10_014138</name>
</gene>
<feature type="domain" description="HORMA" evidence="6">
    <location>
        <begin position="6"/>
        <end position="215"/>
    </location>
</feature>
<keyword evidence="8" id="KW-1185">Reference proteome</keyword>
<comment type="caution">
    <text evidence="7">The sequence shown here is derived from an EMBL/GenBank/DDBJ whole genome shotgun (WGS) entry which is preliminary data.</text>
</comment>
<sequence length="323" mass="36842">MICTEVQSLTLVKNILRSSISSIAYLRYLFPEENFSDTKLAGLKLKALIPDANPEAFAINEWIEKGVFDAIEKHYLKSLVFSIFAEFNNPESLLESYTFTFTYPKNGNISMGLIANAKGQQPKEFTYMTREQIQHAWCQIVRTLITLSHTLPPLPTERHIGMRIYYYDDITPPDYNPPGFVNADNVPAFQFVTDSECINIGGALKTKFHSLTLKLDTAVPNFTSSQQQKKMNANDSDVDEKMELAMLSIMELKNDDFTKKDLIEKVGVDDEQLKSVLGKLIEMKFIEDCGKNTFRRILNVENQDRIDSIISKYNTLETENDSN</sequence>
<evidence type="ECO:0000313" key="7">
    <source>
        <dbReference type="EMBL" id="KAK8896242.1"/>
    </source>
</evidence>
<proteinExistence type="predicted"/>
<evidence type="ECO:0000256" key="3">
    <source>
        <dbReference type="ARBA" id="ARBA00022454"/>
    </source>
</evidence>
<dbReference type="SUPFAM" id="SSF56019">
    <property type="entry name" value="The spindle assembly checkpoint protein mad2"/>
    <property type="match status" value="1"/>
</dbReference>
<dbReference type="PANTHER" id="PTHR48225">
    <property type="entry name" value="HORMA DOMAIN-CONTAINING PROTEIN 1"/>
    <property type="match status" value="1"/>
</dbReference>
<dbReference type="PANTHER" id="PTHR48225:SF7">
    <property type="entry name" value="MEIOSIS-SPECIFIC PROTEIN HOP1"/>
    <property type="match status" value="1"/>
</dbReference>
<dbReference type="Gene3D" id="3.30.900.10">
    <property type="entry name" value="HORMA domain"/>
    <property type="match status" value="1"/>
</dbReference>
<evidence type="ECO:0000256" key="4">
    <source>
        <dbReference type="ARBA" id="ARBA00023242"/>
    </source>
</evidence>
<keyword evidence="4" id="KW-0539">Nucleus</keyword>
<protein>
    <submittedName>
        <fullName evidence="7">HORMA domain-containing protein 1</fullName>
    </submittedName>
</protein>
<evidence type="ECO:0000256" key="1">
    <source>
        <dbReference type="ARBA" id="ARBA00004123"/>
    </source>
</evidence>
<dbReference type="InterPro" id="IPR036570">
    <property type="entry name" value="HORMA_dom_sf"/>
</dbReference>
<keyword evidence="5" id="KW-0469">Meiosis</keyword>
<dbReference type="PROSITE" id="PS50815">
    <property type="entry name" value="HORMA"/>
    <property type="match status" value="1"/>
</dbReference>
<name>A0ABR2KYN1_9EUKA</name>
<evidence type="ECO:0000259" key="6">
    <source>
        <dbReference type="PROSITE" id="PS50815"/>
    </source>
</evidence>
<dbReference type="EMBL" id="JAPFFF010000002">
    <property type="protein sequence ID" value="KAK8896242.1"/>
    <property type="molecule type" value="Genomic_DNA"/>
</dbReference>
<keyword evidence="3" id="KW-0158">Chromosome</keyword>
<dbReference type="InterPro" id="IPR051294">
    <property type="entry name" value="HORMA_MeioticProgression"/>
</dbReference>
<dbReference type="Proteomes" id="UP001470230">
    <property type="component" value="Unassembled WGS sequence"/>
</dbReference>
<accession>A0ABR2KYN1</accession>
<dbReference type="InterPro" id="IPR003511">
    <property type="entry name" value="HORMA_dom"/>
</dbReference>